<gene>
    <name evidence="3" type="ORF">HNR46_001971</name>
</gene>
<dbReference type="AlphaFoldDB" id="A0A840V156"/>
<evidence type="ECO:0000256" key="2">
    <source>
        <dbReference type="HAMAP-Rule" id="MF_00634"/>
    </source>
</evidence>
<organism evidence="3 4">
    <name type="scientific">Haloferula luteola</name>
    <dbReference type="NCBI Taxonomy" id="595692"/>
    <lineage>
        <taxon>Bacteria</taxon>
        <taxon>Pseudomonadati</taxon>
        <taxon>Verrucomicrobiota</taxon>
        <taxon>Verrucomicrobiia</taxon>
        <taxon>Verrucomicrobiales</taxon>
        <taxon>Verrucomicrobiaceae</taxon>
        <taxon>Haloferula</taxon>
    </lineage>
</organism>
<protein>
    <recommendedName>
        <fullName evidence="2">UPF0235 protein HNR46_001971</fullName>
    </recommendedName>
</protein>
<dbReference type="PANTHER" id="PTHR13420:SF7">
    <property type="entry name" value="UPF0235 PROTEIN C15ORF40"/>
    <property type="match status" value="1"/>
</dbReference>
<dbReference type="GO" id="GO:0005737">
    <property type="term" value="C:cytoplasm"/>
    <property type="evidence" value="ECO:0007669"/>
    <property type="project" value="TreeGrafter"/>
</dbReference>
<evidence type="ECO:0000313" key="3">
    <source>
        <dbReference type="EMBL" id="MBB5351732.1"/>
    </source>
</evidence>
<evidence type="ECO:0000313" key="4">
    <source>
        <dbReference type="Proteomes" id="UP000557717"/>
    </source>
</evidence>
<reference evidence="3 4" key="1">
    <citation type="submission" date="2020-08" db="EMBL/GenBank/DDBJ databases">
        <title>Genomic Encyclopedia of Type Strains, Phase IV (KMG-IV): sequencing the most valuable type-strain genomes for metagenomic binning, comparative biology and taxonomic classification.</title>
        <authorList>
            <person name="Goeker M."/>
        </authorList>
    </citation>
    <scope>NUCLEOTIDE SEQUENCE [LARGE SCALE GENOMIC DNA]</scope>
    <source>
        <strain evidence="3 4">YC6886</strain>
    </source>
</reference>
<comment type="similarity">
    <text evidence="1 2">Belongs to the UPF0235 family.</text>
</comment>
<dbReference type="RefSeq" id="WP_425491690.1">
    <property type="nucleotide sequence ID" value="NZ_JACHFD010000008.1"/>
</dbReference>
<dbReference type="InterPro" id="IPR036591">
    <property type="entry name" value="YggU-like_sf"/>
</dbReference>
<dbReference type="Pfam" id="PF02594">
    <property type="entry name" value="DUF167"/>
    <property type="match status" value="1"/>
</dbReference>
<comment type="caution">
    <text evidence="3">The sequence shown here is derived from an EMBL/GenBank/DDBJ whole genome shotgun (WGS) entry which is preliminary data.</text>
</comment>
<accession>A0A840V156</accession>
<dbReference type="InterPro" id="IPR003746">
    <property type="entry name" value="DUF167"/>
</dbReference>
<proteinExistence type="inferred from homology"/>
<dbReference type="Proteomes" id="UP000557717">
    <property type="component" value="Unassembled WGS sequence"/>
</dbReference>
<evidence type="ECO:0000256" key="1">
    <source>
        <dbReference type="ARBA" id="ARBA00010364"/>
    </source>
</evidence>
<dbReference type="EMBL" id="JACHFD010000008">
    <property type="protein sequence ID" value="MBB5351732.1"/>
    <property type="molecule type" value="Genomic_DNA"/>
</dbReference>
<dbReference type="NCBIfam" id="TIGR00251">
    <property type="entry name" value="DUF167 family protein"/>
    <property type="match status" value="1"/>
</dbReference>
<dbReference type="HAMAP" id="MF_00634">
    <property type="entry name" value="UPF0235"/>
    <property type="match status" value="1"/>
</dbReference>
<dbReference type="SMART" id="SM01152">
    <property type="entry name" value="DUF167"/>
    <property type="match status" value="1"/>
</dbReference>
<dbReference type="SUPFAM" id="SSF69786">
    <property type="entry name" value="YggU-like"/>
    <property type="match status" value="1"/>
</dbReference>
<name>A0A840V156_9BACT</name>
<dbReference type="Gene3D" id="3.30.1200.10">
    <property type="entry name" value="YggU-like"/>
    <property type="match status" value="1"/>
</dbReference>
<sequence>MKLRIKATPHARKSEIVGWEEDALGGRVLRVRIAAPPVEGKANDALEKFLASWLGVSRSKVRLEKGGTSRIKTFEIPDGVLEES</sequence>
<dbReference type="PANTHER" id="PTHR13420">
    <property type="entry name" value="UPF0235 PROTEIN C15ORF40"/>
    <property type="match status" value="1"/>
</dbReference>
<keyword evidence="4" id="KW-1185">Reference proteome</keyword>